<reference evidence="1 2" key="1">
    <citation type="submission" date="2018-06" db="EMBL/GenBank/DDBJ databases">
        <title>Genomic Encyclopedia of Archaeal and Bacterial Type Strains, Phase II (KMG-II): from individual species to whole genera.</title>
        <authorList>
            <person name="Goeker M."/>
        </authorList>
    </citation>
    <scope>NUCLEOTIDE SEQUENCE [LARGE SCALE GENOMIC DNA]</scope>
    <source>
        <strain evidence="1 2">DSM 29821</strain>
    </source>
</reference>
<dbReference type="RefSeq" id="WP_111593294.1">
    <property type="nucleotide sequence ID" value="NZ_QLMA01000005.1"/>
</dbReference>
<dbReference type="EMBL" id="QLMA01000005">
    <property type="protein sequence ID" value="RAJ80293.1"/>
    <property type="molecule type" value="Genomic_DNA"/>
</dbReference>
<protein>
    <submittedName>
        <fullName evidence="1">Uncharacterized protein</fullName>
    </submittedName>
</protein>
<keyword evidence="2" id="KW-1185">Reference proteome</keyword>
<sequence>MYEQQFLAYILYSTLVQFRAQGLETNDKPLFWISDLLHNIPLQLLDEDKSKAAFERLEANVRTYEIDKWLEDHRKGFLMSFPEYRPENAAGEDNEVVS</sequence>
<organism evidence="1 2">
    <name type="scientific">Chitinophaga dinghuensis</name>
    <dbReference type="NCBI Taxonomy" id="1539050"/>
    <lineage>
        <taxon>Bacteria</taxon>
        <taxon>Pseudomonadati</taxon>
        <taxon>Bacteroidota</taxon>
        <taxon>Chitinophagia</taxon>
        <taxon>Chitinophagales</taxon>
        <taxon>Chitinophagaceae</taxon>
        <taxon>Chitinophaga</taxon>
    </lineage>
</organism>
<dbReference type="OrthoDB" id="676830at2"/>
<accession>A0A327VY68</accession>
<gene>
    <name evidence="1" type="ORF">CLV59_105402</name>
</gene>
<proteinExistence type="predicted"/>
<evidence type="ECO:0000313" key="1">
    <source>
        <dbReference type="EMBL" id="RAJ80293.1"/>
    </source>
</evidence>
<dbReference type="AlphaFoldDB" id="A0A327VY68"/>
<dbReference type="Proteomes" id="UP000249819">
    <property type="component" value="Unassembled WGS sequence"/>
</dbReference>
<evidence type="ECO:0000313" key="2">
    <source>
        <dbReference type="Proteomes" id="UP000249819"/>
    </source>
</evidence>
<name>A0A327VY68_9BACT</name>
<comment type="caution">
    <text evidence="1">The sequence shown here is derived from an EMBL/GenBank/DDBJ whole genome shotgun (WGS) entry which is preliminary data.</text>
</comment>